<keyword evidence="4" id="KW-0804">Transcription</keyword>
<dbReference type="PANTHER" id="PTHR31282">
    <property type="entry name" value="WRKY TRANSCRIPTION FACTOR 21-RELATED"/>
    <property type="match status" value="1"/>
</dbReference>
<feature type="region of interest" description="Disordered" evidence="6">
    <location>
        <begin position="81"/>
        <end position="106"/>
    </location>
</feature>
<dbReference type="PROSITE" id="PS50811">
    <property type="entry name" value="WRKY"/>
    <property type="match status" value="1"/>
</dbReference>
<dbReference type="GO" id="GO:0043565">
    <property type="term" value="F:sequence-specific DNA binding"/>
    <property type="evidence" value="ECO:0007669"/>
    <property type="project" value="InterPro"/>
</dbReference>
<dbReference type="InterPro" id="IPR036576">
    <property type="entry name" value="WRKY_dom_sf"/>
</dbReference>
<dbReference type="SMART" id="SM00774">
    <property type="entry name" value="WRKY"/>
    <property type="match status" value="1"/>
</dbReference>
<dbReference type="EMBL" id="CP093349">
    <property type="protein sequence ID" value="WOH08051.1"/>
    <property type="molecule type" value="Genomic_DNA"/>
</dbReference>
<keyword evidence="2" id="KW-0805">Transcription regulation</keyword>
<dbReference type="SUPFAM" id="SSF118290">
    <property type="entry name" value="WRKY DNA-binding domain"/>
    <property type="match status" value="1"/>
</dbReference>
<dbReference type="AlphaFoldDB" id="A0AAF0XH14"/>
<dbReference type="GO" id="GO:0005634">
    <property type="term" value="C:nucleus"/>
    <property type="evidence" value="ECO:0007669"/>
    <property type="project" value="UniProtKB-SubCell"/>
</dbReference>
<dbReference type="Proteomes" id="UP000077755">
    <property type="component" value="Chromosome 7"/>
</dbReference>
<dbReference type="Pfam" id="PF03106">
    <property type="entry name" value="WRKY"/>
    <property type="match status" value="1"/>
</dbReference>
<sequence length="347" mass="38517">MEKESFSPETVAGNEKKATQVLSNGLEFAAQLRIMLSSQRLGDVDHTLCNMSAGDLVTKILDSFEKSLLILQRPSSISDEVSQVPVNSGAPMSEELDSSHTPKMVKDRRGCFKRRRTSEAETKVSSTPVDDGHAWRKYGQKSILNAKYPRHYYRCTHKFEQGCLATKQVQKTEEDPAPMYRTTYYGRHTCKNTYSDHTQFFNLDSIDQSDPSSKSILLNFQQNIPSLSSLNDNYRNHSTSSTRKFINKESGAMMNDNTNQSSSSLADYNFVSGRRTLATFGSSTTRTELLSPAGSDHGDVISSGVYSCSTSTSPDHTTAFEDQLDMMVAGVVNFDGGDDMAMDSFLL</sequence>
<reference evidence="8" key="2">
    <citation type="submission" date="2022-03" db="EMBL/GenBank/DDBJ databases">
        <title>Draft title - Genomic analysis of global carrot germplasm unveils the trajectory of domestication and the origin of high carotenoid orange carrot.</title>
        <authorList>
            <person name="Iorizzo M."/>
            <person name="Ellison S."/>
            <person name="Senalik D."/>
            <person name="Macko-Podgorni A."/>
            <person name="Grzebelus D."/>
            <person name="Bostan H."/>
            <person name="Rolling W."/>
            <person name="Curaba J."/>
            <person name="Simon P."/>
        </authorList>
    </citation>
    <scope>NUCLEOTIDE SEQUENCE</scope>
    <source>
        <tissue evidence="8">Leaf</tissue>
    </source>
</reference>
<organism evidence="8 9">
    <name type="scientific">Daucus carota subsp. sativus</name>
    <name type="common">Carrot</name>
    <dbReference type="NCBI Taxonomy" id="79200"/>
    <lineage>
        <taxon>Eukaryota</taxon>
        <taxon>Viridiplantae</taxon>
        <taxon>Streptophyta</taxon>
        <taxon>Embryophyta</taxon>
        <taxon>Tracheophyta</taxon>
        <taxon>Spermatophyta</taxon>
        <taxon>Magnoliopsida</taxon>
        <taxon>eudicotyledons</taxon>
        <taxon>Gunneridae</taxon>
        <taxon>Pentapetalae</taxon>
        <taxon>asterids</taxon>
        <taxon>campanulids</taxon>
        <taxon>Apiales</taxon>
        <taxon>Apiaceae</taxon>
        <taxon>Apioideae</taxon>
        <taxon>Scandiceae</taxon>
        <taxon>Daucinae</taxon>
        <taxon>Daucus</taxon>
        <taxon>Daucus sect. Daucus</taxon>
    </lineage>
</organism>
<dbReference type="Gene3D" id="2.20.25.80">
    <property type="entry name" value="WRKY domain"/>
    <property type="match status" value="1"/>
</dbReference>
<dbReference type="InterPro" id="IPR044810">
    <property type="entry name" value="WRKY_plant"/>
</dbReference>
<reference evidence="8" key="1">
    <citation type="journal article" date="2016" name="Nat. Genet.">
        <title>A high-quality carrot genome assembly provides new insights into carotenoid accumulation and asterid genome evolution.</title>
        <authorList>
            <person name="Iorizzo M."/>
            <person name="Ellison S."/>
            <person name="Senalik D."/>
            <person name="Zeng P."/>
            <person name="Satapoomin P."/>
            <person name="Huang J."/>
            <person name="Bowman M."/>
            <person name="Iovene M."/>
            <person name="Sanseverino W."/>
            <person name="Cavagnaro P."/>
            <person name="Yildiz M."/>
            <person name="Macko-Podgorni A."/>
            <person name="Moranska E."/>
            <person name="Grzebelus E."/>
            <person name="Grzebelus D."/>
            <person name="Ashrafi H."/>
            <person name="Zheng Z."/>
            <person name="Cheng S."/>
            <person name="Spooner D."/>
            <person name="Van Deynze A."/>
            <person name="Simon P."/>
        </authorList>
    </citation>
    <scope>NUCLEOTIDE SEQUENCE</scope>
    <source>
        <tissue evidence="8">Leaf</tissue>
    </source>
</reference>
<comment type="subcellular location">
    <subcellularLocation>
        <location evidence="1">Nucleus</location>
    </subcellularLocation>
</comment>
<evidence type="ECO:0000256" key="2">
    <source>
        <dbReference type="ARBA" id="ARBA00023015"/>
    </source>
</evidence>
<protein>
    <recommendedName>
        <fullName evidence="7">WRKY domain-containing protein</fullName>
    </recommendedName>
</protein>
<keyword evidence="9" id="KW-1185">Reference proteome</keyword>
<keyword evidence="3" id="KW-0238">DNA-binding</keyword>
<feature type="domain" description="WRKY" evidence="7">
    <location>
        <begin position="124"/>
        <end position="188"/>
    </location>
</feature>
<evidence type="ECO:0000256" key="3">
    <source>
        <dbReference type="ARBA" id="ARBA00023125"/>
    </source>
</evidence>
<feature type="compositionally biased region" description="Basic and acidic residues" evidence="6">
    <location>
        <begin position="97"/>
        <end position="106"/>
    </location>
</feature>
<accession>A0AAF0XH14</accession>
<evidence type="ECO:0000256" key="4">
    <source>
        <dbReference type="ARBA" id="ARBA00023163"/>
    </source>
</evidence>
<evidence type="ECO:0000256" key="1">
    <source>
        <dbReference type="ARBA" id="ARBA00004123"/>
    </source>
</evidence>
<evidence type="ECO:0000259" key="7">
    <source>
        <dbReference type="PROSITE" id="PS50811"/>
    </source>
</evidence>
<evidence type="ECO:0000313" key="9">
    <source>
        <dbReference type="Proteomes" id="UP000077755"/>
    </source>
</evidence>
<keyword evidence="5" id="KW-0539">Nucleus</keyword>
<gene>
    <name evidence="8" type="ORF">DCAR_0727488</name>
</gene>
<evidence type="ECO:0000256" key="6">
    <source>
        <dbReference type="SAM" id="MobiDB-lite"/>
    </source>
</evidence>
<evidence type="ECO:0000256" key="5">
    <source>
        <dbReference type="ARBA" id="ARBA00023242"/>
    </source>
</evidence>
<dbReference type="InterPro" id="IPR003657">
    <property type="entry name" value="WRKY_dom"/>
</dbReference>
<evidence type="ECO:0000313" key="8">
    <source>
        <dbReference type="EMBL" id="WOH08051.1"/>
    </source>
</evidence>
<dbReference type="GO" id="GO:0003700">
    <property type="term" value="F:DNA-binding transcription factor activity"/>
    <property type="evidence" value="ECO:0007669"/>
    <property type="project" value="InterPro"/>
</dbReference>
<proteinExistence type="predicted"/>
<name>A0AAF0XH14_DAUCS</name>